<protein>
    <submittedName>
        <fullName evidence="1">Uncharacterized protein</fullName>
    </submittedName>
</protein>
<name>A0ABV7GZX3_9BURK</name>
<proteinExistence type="predicted"/>
<dbReference type="EMBL" id="JBHRTI010000003">
    <property type="protein sequence ID" value="MFC3147214.1"/>
    <property type="molecule type" value="Genomic_DNA"/>
</dbReference>
<keyword evidence="2" id="KW-1185">Reference proteome</keyword>
<sequence>MKHRANPLAAQAIEYTPVCVDTLREELRHLHAGTATGYGASHVGTQREIEELLPETCRWFDRLPDYLSPEFTAIEHASIANRLAWLWPEPLAAMRYLDGLILDQGTGQRTFSMDVLFELVALKAWLDEMQASSAGSAFGLPRTLRSAGRTWPGDLR</sequence>
<gene>
    <name evidence="1" type="ORF">ACFOEN_06115</name>
</gene>
<dbReference type="Proteomes" id="UP001595556">
    <property type="component" value="Unassembled WGS sequence"/>
</dbReference>
<accession>A0ABV7GZX3</accession>
<reference evidence="2" key="1">
    <citation type="journal article" date="2019" name="Int. J. Syst. Evol. Microbiol.">
        <title>The Global Catalogue of Microorganisms (GCM) 10K type strain sequencing project: providing services to taxonomists for standard genome sequencing and annotation.</title>
        <authorList>
            <consortium name="The Broad Institute Genomics Platform"/>
            <consortium name="The Broad Institute Genome Sequencing Center for Infectious Disease"/>
            <person name="Wu L."/>
            <person name="Ma J."/>
        </authorList>
    </citation>
    <scope>NUCLEOTIDE SEQUENCE [LARGE SCALE GENOMIC DNA]</scope>
    <source>
        <strain evidence="2">KCTC 52168</strain>
    </source>
</reference>
<dbReference type="RefSeq" id="WP_377302041.1">
    <property type="nucleotide sequence ID" value="NZ_CP180191.1"/>
</dbReference>
<comment type="caution">
    <text evidence="1">The sequence shown here is derived from an EMBL/GenBank/DDBJ whole genome shotgun (WGS) entry which is preliminary data.</text>
</comment>
<evidence type="ECO:0000313" key="2">
    <source>
        <dbReference type="Proteomes" id="UP001595556"/>
    </source>
</evidence>
<organism evidence="1 2">
    <name type="scientific">Piscinibacterium candidicorallinum</name>
    <dbReference type="NCBI Taxonomy" id="1793872"/>
    <lineage>
        <taxon>Bacteria</taxon>
        <taxon>Pseudomonadati</taxon>
        <taxon>Pseudomonadota</taxon>
        <taxon>Betaproteobacteria</taxon>
        <taxon>Burkholderiales</taxon>
        <taxon>Piscinibacterium</taxon>
    </lineage>
</organism>
<evidence type="ECO:0000313" key="1">
    <source>
        <dbReference type="EMBL" id="MFC3147214.1"/>
    </source>
</evidence>